<keyword evidence="3" id="KW-0677">Repeat</keyword>
<organism evidence="6">
    <name type="scientific">Symploca sp. SIO1C4</name>
    <dbReference type="NCBI Taxonomy" id="2607765"/>
    <lineage>
        <taxon>Bacteria</taxon>
        <taxon>Bacillati</taxon>
        <taxon>Cyanobacteriota</taxon>
        <taxon>Cyanophyceae</taxon>
        <taxon>Coleofasciculales</taxon>
        <taxon>Coleofasciculaceae</taxon>
        <taxon>Symploca</taxon>
    </lineage>
</organism>
<name>A0A6B3ND24_9CYAN</name>
<keyword evidence="2" id="KW-0430">Lectin</keyword>
<dbReference type="GO" id="GO:0030246">
    <property type="term" value="F:carbohydrate binding"/>
    <property type="evidence" value="ECO:0007669"/>
    <property type="project" value="UniProtKB-KW"/>
</dbReference>
<dbReference type="AlphaFoldDB" id="A0A6B3ND24"/>
<comment type="similarity">
    <text evidence="1">Belongs to the bacterial lectin family.</text>
</comment>
<sequence>MATYKTQIQWGGPDAPWHDDAELVIEIKNRKSVVPSSGAPPTGTQVSWSSSEGNGSITFFNDANAFIGSAQFPGEGPVGYRGQLK</sequence>
<evidence type="ECO:0000256" key="1">
    <source>
        <dbReference type="ARBA" id="ARBA00008512"/>
    </source>
</evidence>
<dbReference type="Gene3D" id="2.40.128.450">
    <property type="match status" value="1"/>
</dbReference>
<accession>A0A6B3ND24</accession>
<comment type="caution">
    <text evidence="6">The sequence shown here is derived from an EMBL/GenBank/DDBJ whole genome shotgun (WGS) entry which is preliminary data.</text>
</comment>
<evidence type="ECO:0000313" key="6">
    <source>
        <dbReference type="EMBL" id="NER31466.1"/>
    </source>
</evidence>
<dbReference type="EMBL" id="JAAHFQ010000827">
    <property type="protein sequence ID" value="NER31466.1"/>
    <property type="molecule type" value="Genomic_DNA"/>
</dbReference>
<evidence type="ECO:0000256" key="2">
    <source>
        <dbReference type="ARBA" id="ARBA00022734"/>
    </source>
</evidence>
<dbReference type="Pfam" id="PF17882">
    <property type="entry name" value="SBD"/>
    <property type="match status" value="1"/>
</dbReference>
<dbReference type="InterPro" id="IPR053726">
    <property type="entry name" value="Bacterial_Lectin_Domain_sf"/>
</dbReference>
<evidence type="ECO:0000259" key="5">
    <source>
        <dbReference type="Pfam" id="PF17882"/>
    </source>
</evidence>
<evidence type="ECO:0000256" key="4">
    <source>
        <dbReference type="SAM" id="MobiDB-lite"/>
    </source>
</evidence>
<feature type="region of interest" description="Disordered" evidence="4">
    <location>
        <begin position="33"/>
        <end position="53"/>
    </location>
</feature>
<gene>
    <name evidence="6" type="ORF">F6J89_28585</name>
</gene>
<feature type="compositionally biased region" description="Polar residues" evidence="4">
    <location>
        <begin position="42"/>
        <end position="53"/>
    </location>
</feature>
<reference evidence="6" key="1">
    <citation type="submission" date="2019-11" db="EMBL/GenBank/DDBJ databases">
        <title>Genomic insights into an expanded diversity of filamentous marine cyanobacteria reveals the extraordinary biosynthetic potential of Moorea and Okeania.</title>
        <authorList>
            <person name="Ferreira Leao T."/>
            <person name="Wang M."/>
            <person name="Moss N."/>
            <person name="Da Silva R."/>
            <person name="Sanders J."/>
            <person name="Nurk S."/>
            <person name="Gurevich A."/>
            <person name="Humphrey G."/>
            <person name="Reher R."/>
            <person name="Zhu Q."/>
            <person name="Belda-Ferre P."/>
            <person name="Glukhov E."/>
            <person name="Rex R."/>
            <person name="Dorrestein P.C."/>
            <person name="Knight R."/>
            <person name="Pevzner P."/>
            <person name="Gerwick W.H."/>
            <person name="Gerwick L."/>
        </authorList>
    </citation>
    <scope>NUCLEOTIDE SEQUENCE</scope>
    <source>
        <strain evidence="6">SIO1C4</strain>
    </source>
</reference>
<evidence type="ECO:0000256" key="3">
    <source>
        <dbReference type="ARBA" id="ARBA00022737"/>
    </source>
</evidence>
<protein>
    <recommendedName>
        <fullName evidence="5">OAA-family lectin sugar binding domain-containing protein</fullName>
    </recommendedName>
</protein>
<feature type="domain" description="OAA-family lectin sugar binding" evidence="5">
    <location>
        <begin position="2"/>
        <end position="84"/>
    </location>
</feature>
<dbReference type="InterPro" id="IPR040964">
    <property type="entry name" value="SBD"/>
</dbReference>
<proteinExistence type="inferred from homology"/>